<dbReference type="SUPFAM" id="SSF56601">
    <property type="entry name" value="beta-lactamase/transpeptidase-like"/>
    <property type="match status" value="1"/>
</dbReference>
<dbReference type="Gene3D" id="3.40.710.10">
    <property type="entry name" value="DD-peptidase/beta-lactamase superfamily"/>
    <property type="match status" value="1"/>
</dbReference>
<gene>
    <name evidence="1" type="ORF">LAUMK13_04767</name>
</gene>
<proteinExistence type="predicted"/>
<evidence type="ECO:0000313" key="2">
    <source>
        <dbReference type="Proteomes" id="UP000267289"/>
    </source>
</evidence>
<protein>
    <submittedName>
        <fullName evidence="1">Uncharacterized protein</fullName>
    </submittedName>
</protein>
<dbReference type="InterPro" id="IPR012338">
    <property type="entry name" value="Beta-lactam/transpept-like"/>
</dbReference>
<sequence>MVPMTTERSPELDQSFEDFAAAVSGVIGLAVAAPGRTEAYTLGQWSTGVAWSTIKVPLAIAALRRDRSRAKDPAVKAIAESDNVAAELLWSQLGDPADAARQVQTVLREAGDAGTAVESRRLRPDFTVFGQTRWPLDRQAQFAARLPATSEAVGVIDLMRQLCSDHRWGLAAKGVAAKGGWGPGSDGDYLVRQFGFFPTESGYVGVALAAQTAKFETGVDVLNRMTDWLVNHFRELTGQ</sequence>
<dbReference type="EMBL" id="UPHQ01000253">
    <property type="protein sequence ID" value="VBA43914.1"/>
    <property type="molecule type" value="Genomic_DNA"/>
</dbReference>
<name>A0A498QGQ0_9MYCO</name>
<keyword evidence="2" id="KW-1185">Reference proteome</keyword>
<reference evidence="1 2" key="1">
    <citation type="submission" date="2018-09" db="EMBL/GenBank/DDBJ databases">
        <authorList>
            <person name="Tagini F."/>
        </authorList>
    </citation>
    <scope>NUCLEOTIDE SEQUENCE [LARGE SCALE GENOMIC DNA]</scope>
    <source>
        <strain evidence="1 2">MK13</strain>
    </source>
</reference>
<accession>A0A498QGQ0</accession>
<dbReference type="AlphaFoldDB" id="A0A498QGQ0"/>
<dbReference type="Proteomes" id="UP000267289">
    <property type="component" value="Unassembled WGS sequence"/>
</dbReference>
<organism evidence="1 2">
    <name type="scientific">Mycobacterium innocens</name>
    <dbReference type="NCBI Taxonomy" id="2341083"/>
    <lineage>
        <taxon>Bacteria</taxon>
        <taxon>Bacillati</taxon>
        <taxon>Actinomycetota</taxon>
        <taxon>Actinomycetes</taxon>
        <taxon>Mycobacteriales</taxon>
        <taxon>Mycobacteriaceae</taxon>
        <taxon>Mycobacterium</taxon>
    </lineage>
</organism>
<evidence type="ECO:0000313" key="1">
    <source>
        <dbReference type="EMBL" id="VBA43914.1"/>
    </source>
</evidence>